<feature type="transmembrane region" description="Helical" evidence="1">
    <location>
        <begin position="12"/>
        <end position="32"/>
    </location>
</feature>
<sequence length="78" mass="8935">MKYASTLEVVTLLLAIRGYLLFQPNILINTLAYRRDISKSYHENQKLPGVWNLTAEVHGLLLPRLWASTELNAQVLKL</sequence>
<organism evidence="2 3">
    <name type="scientific">Sphagnum troendelagicum</name>
    <dbReference type="NCBI Taxonomy" id="128251"/>
    <lineage>
        <taxon>Eukaryota</taxon>
        <taxon>Viridiplantae</taxon>
        <taxon>Streptophyta</taxon>
        <taxon>Embryophyta</taxon>
        <taxon>Bryophyta</taxon>
        <taxon>Sphagnophytina</taxon>
        <taxon>Sphagnopsida</taxon>
        <taxon>Sphagnales</taxon>
        <taxon>Sphagnaceae</taxon>
        <taxon>Sphagnum</taxon>
    </lineage>
</organism>
<proteinExistence type="predicted"/>
<evidence type="ECO:0000256" key="1">
    <source>
        <dbReference type="SAM" id="Phobius"/>
    </source>
</evidence>
<dbReference type="EMBL" id="OZ019894">
    <property type="protein sequence ID" value="CAK9217057.1"/>
    <property type="molecule type" value="Genomic_DNA"/>
</dbReference>
<keyword evidence="1" id="KW-1133">Transmembrane helix</keyword>
<name>A0ABP0UBC9_9BRYO</name>
<evidence type="ECO:0000313" key="3">
    <source>
        <dbReference type="Proteomes" id="UP001497512"/>
    </source>
</evidence>
<reference evidence="2" key="1">
    <citation type="submission" date="2024-02" db="EMBL/GenBank/DDBJ databases">
        <authorList>
            <consortium name="ELIXIR-Norway"/>
            <consortium name="Elixir Norway"/>
        </authorList>
    </citation>
    <scope>NUCLEOTIDE SEQUENCE</scope>
</reference>
<gene>
    <name evidence="2" type="ORF">CSSPTR1EN2_LOCUS13780</name>
</gene>
<protein>
    <submittedName>
        <fullName evidence="2">Uncharacterized protein</fullName>
    </submittedName>
</protein>
<keyword evidence="1" id="KW-0812">Transmembrane</keyword>
<dbReference type="Proteomes" id="UP001497512">
    <property type="component" value="Chromosome 2"/>
</dbReference>
<accession>A0ABP0UBC9</accession>
<keyword evidence="3" id="KW-1185">Reference proteome</keyword>
<keyword evidence="1" id="KW-0472">Membrane</keyword>
<evidence type="ECO:0000313" key="2">
    <source>
        <dbReference type="EMBL" id="CAK9217057.1"/>
    </source>
</evidence>